<dbReference type="EMBL" id="FODE01000003">
    <property type="protein sequence ID" value="SEN25917.1"/>
    <property type="molecule type" value="Genomic_DNA"/>
</dbReference>
<dbReference type="CDD" id="cd05466">
    <property type="entry name" value="PBP2_LTTR_substrate"/>
    <property type="match status" value="1"/>
</dbReference>
<dbReference type="Gene3D" id="1.10.10.10">
    <property type="entry name" value="Winged helix-like DNA-binding domain superfamily/Winged helix DNA-binding domain"/>
    <property type="match status" value="1"/>
</dbReference>
<gene>
    <name evidence="6" type="ORF">SAMN04489859_1003123</name>
</gene>
<evidence type="ECO:0000313" key="6">
    <source>
        <dbReference type="EMBL" id="SEN25917.1"/>
    </source>
</evidence>
<dbReference type="PANTHER" id="PTHR30346:SF28">
    <property type="entry name" value="HTH-TYPE TRANSCRIPTIONAL REGULATOR CYNR"/>
    <property type="match status" value="1"/>
</dbReference>
<dbReference type="InterPro" id="IPR000847">
    <property type="entry name" value="LysR_HTH_N"/>
</dbReference>
<dbReference type="STRING" id="34002.SAMN04489859_1003123"/>
<accession>A0A1H8F457</accession>
<keyword evidence="3 6" id="KW-0238">DNA-binding</keyword>
<name>A0A1H8F457_9RHOB</name>
<dbReference type="AlphaFoldDB" id="A0A1H8F457"/>
<keyword evidence="4" id="KW-0804">Transcription</keyword>
<sequence>MYSWIYRNHVPRNFGLGQRGCSMLIRHLDFFVTLAEEEHFGRAAELCGVSQPALSLAIRKLEEDLGATLVLRGKRFMGLTAEGQKALAWGRQILADYGHLRDDLVGRRKGGLTGRLRLGVIAPAMPLVPLISARFEARNPMARIAIRLMSSPDIATAIRQFDLDGGLTWLEGRAPANSFAQPLWSERALFACRKDHPFAPDPSVPWRDAVTQPLCVAEGAIAAYLETRHIRPAITCTSLDGVLAHLRAGFWCGIVPTGFRALLAPGDEVVLRDLDDGGPRMQLGATLMKRDPQSPMVQALQDCIASLTQDGSLTPP</sequence>
<dbReference type="GO" id="GO:0032993">
    <property type="term" value="C:protein-DNA complex"/>
    <property type="evidence" value="ECO:0007669"/>
    <property type="project" value="TreeGrafter"/>
</dbReference>
<dbReference type="Pfam" id="PF03466">
    <property type="entry name" value="LysR_substrate"/>
    <property type="match status" value="1"/>
</dbReference>
<evidence type="ECO:0000256" key="4">
    <source>
        <dbReference type="ARBA" id="ARBA00023163"/>
    </source>
</evidence>
<dbReference type="PRINTS" id="PR00039">
    <property type="entry name" value="HTHLYSR"/>
</dbReference>
<comment type="similarity">
    <text evidence="1">Belongs to the LysR transcriptional regulatory family.</text>
</comment>
<dbReference type="GO" id="GO:0003700">
    <property type="term" value="F:DNA-binding transcription factor activity"/>
    <property type="evidence" value="ECO:0007669"/>
    <property type="project" value="InterPro"/>
</dbReference>
<feature type="domain" description="HTH lysR-type" evidence="5">
    <location>
        <begin position="23"/>
        <end position="80"/>
    </location>
</feature>
<evidence type="ECO:0000256" key="1">
    <source>
        <dbReference type="ARBA" id="ARBA00009437"/>
    </source>
</evidence>
<organism evidence="6 7">
    <name type="scientific">Paracoccus alcaliphilus</name>
    <dbReference type="NCBI Taxonomy" id="34002"/>
    <lineage>
        <taxon>Bacteria</taxon>
        <taxon>Pseudomonadati</taxon>
        <taxon>Pseudomonadota</taxon>
        <taxon>Alphaproteobacteria</taxon>
        <taxon>Rhodobacterales</taxon>
        <taxon>Paracoccaceae</taxon>
        <taxon>Paracoccus</taxon>
    </lineage>
</organism>
<dbReference type="SUPFAM" id="SSF53850">
    <property type="entry name" value="Periplasmic binding protein-like II"/>
    <property type="match status" value="1"/>
</dbReference>
<evidence type="ECO:0000313" key="7">
    <source>
        <dbReference type="Proteomes" id="UP000199054"/>
    </source>
</evidence>
<dbReference type="PROSITE" id="PS50931">
    <property type="entry name" value="HTH_LYSR"/>
    <property type="match status" value="1"/>
</dbReference>
<dbReference type="Gene3D" id="3.40.190.10">
    <property type="entry name" value="Periplasmic binding protein-like II"/>
    <property type="match status" value="2"/>
</dbReference>
<dbReference type="InterPro" id="IPR005119">
    <property type="entry name" value="LysR_subst-bd"/>
</dbReference>
<keyword evidence="2" id="KW-0805">Transcription regulation</keyword>
<dbReference type="PANTHER" id="PTHR30346">
    <property type="entry name" value="TRANSCRIPTIONAL DUAL REGULATOR HCAR-RELATED"/>
    <property type="match status" value="1"/>
</dbReference>
<dbReference type="InterPro" id="IPR036388">
    <property type="entry name" value="WH-like_DNA-bd_sf"/>
</dbReference>
<evidence type="ECO:0000256" key="2">
    <source>
        <dbReference type="ARBA" id="ARBA00023015"/>
    </source>
</evidence>
<proteinExistence type="inferred from homology"/>
<dbReference type="InterPro" id="IPR036390">
    <property type="entry name" value="WH_DNA-bd_sf"/>
</dbReference>
<dbReference type="FunFam" id="1.10.10.10:FF:000001">
    <property type="entry name" value="LysR family transcriptional regulator"/>
    <property type="match status" value="1"/>
</dbReference>
<keyword evidence="7" id="KW-1185">Reference proteome</keyword>
<evidence type="ECO:0000259" key="5">
    <source>
        <dbReference type="PROSITE" id="PS50931"/>
    </source>
</evidence>
<protein>
    <submittedName>
        <fullName evidence="6">DNA-binding transcriptional regulator, LysR family</fullName>
    </submittedName>
</protein>
<dbReference type="GO" id="GO:0003677">
    <property type="term" value="F:DNA binding"/>
    <property type="evidence" value="ECO:0007669"/>
    <property type="project" value="UniProtKB-KW"/>
</dbReference>
<reference evidence="6 7" key="1">
    <citation type="submission" date="2016-10" db="EMBL/GenBank/DDBJ databases">
        <authorList>
            <person name="de Groot N.N."/>
        </authorList>
    </citation>
    <scope>NUCLEOTIDE SEQUENCE [LARGE SCALE GENOMIC DNA]</scope>
    <source>
        <strain evidence="6 7">DSM 8512</strain>
    </source>
</reference>
<evidence type="ECO:0000256" key="3">
    <source>
        <dbReference type="ARBA" id="ARBA00023125"/>
    </source>
</evidence>
<dbReference type="Proteomes" id="UP000199054">
    <property type="component" value="Unassembled WGS sequence"/>
</dbReference>
<dbReference type="SUPFAM" id="SSF46785">
    <property type="entry name" value="Winged helix' DNA-binding domain"/>
    <property type="match status" value="1"/>
</dbReference>
<dbReference type="Pfam" id="PF00126">
    <property type="entry name" value="HTH_1"/>
    <property type="match status" value="1"/>
</dbReference>